<accession>A0A9X2CUR4</accession>
<evidence type="ECO:0000313" key="4">
    <source>
        <dbReference type="Proteomes" id="UP001139150"/>
    </source>
</evidence>
<feature type="chain" id="PRO_5040748726" evidence="2">
    <location>
        <begin position="27"/>
        <end position="364"/>
    </location>
</feature>
<proteinExistence type="predicted"/>
<sequence>MKKLSKSLILSLALFGLIGCSSSTNTETTTSEENPGQEAESRETINLIASTHSPPGIPLTLAWDAYLDEIEERSEGQIEFERYYNGGLSDGFDVIDAVGNGIADVAVVFPSWQSGKLPLNTIASNPGLHENAWTAVKASNELRQLIPEVNQELENHGNVNIGNFGAPPMYFISTDSLTSFDDLKGQQVLTNSPTQAKIAGELGMVPVGMNLTDAYDALTRGIVDTVLFSAQGAMSFGLHESAKHAWKLPMGTTTGLYTMNKTVWDSLPADLQAVIEEVKEEFQPESFHTLYQVTEEEYEEKFIEAGGTIVEPTEEDLNFMMDIITTHVWDEWIKEQEDKGLPGEDVLNTYKELVEKYEQENPFK</sequence>
<dbReference type="EMBL" id="JAKRYL010000016">
    <property type="protein sequence ID" value="MCL7748475.1"/>
    <property type="molecule type" value="Genomic_DNA"/>
</dbReference>
<evidence type="ECO:0000256" key="1">
    <source>
        <dbReference type="ARBA" id="ARBA00022729"/>
    </source>
</evidence>
<keyword evidence="1 2" id="KW-0732">Signal</keyword>
<name>A0A9X2CUR4_9BACI</name>
<dbReference type="Gene3D" id="3.40.190.170">
    <property type="entry name" value="Bacterial extracellular solute-binding protein, family 7"/>
    <property type="match status" value="1"/>
</dbReference>
<dbReference type="NCBIfam" id="NF037995">
    <property type="entry name" value="TRAP_S1"/>
    <property type="match status" value="1"/>
</dbReference>
<feature type="signal peptide" evidence="2">
    <location>
        <begin position="1"/>
        <end position="26"/>
    </location>
</feature>
<dbReference type="PANTHER" id="PTHR33376">
    <property type="match status" value="1"/>
</dbReference>
<dbReference type="RefSeq" id="WP_250097365.1">
    <property type="nucleotide sequence ID" value="NZ_JAKRYL010000016.1"/>
</dbReference>
<dbReference type="GO" id="GO:0055085">
    <property type="term" value="P:transmembrane transport"/>
    <property type="evidence" value="ECO:0007669"/>
    <property type="project" value="InterPro"/>
</dbReference>
<dbReference type="Proteomes" id="UP001139150">
    <property type="component" value="Unassembled WGS sequence"/>
</dbReference>
<dbReference type="InterPro" id="IPR038404">
    <property type="entry name" value="TRAP_DctP_sf"/>
</dbReference>
<dbReference type="PANTHER" id="PTHR33376:SF15">
    <property type="entry name" value="BLL6794 PROTEIN"/>
    <property type="match status" value="1"/>
</dbReference>
<dbReference type="PROSITE" id="PS51257">
    <property type="entry name" value="PROKAR_LIPOPROTEIN"/>
    <property type="match status" value="1"/>
</dbReference>
<keyword evidence="4" id="KW-1185">Reference proteome</keyword>
<dbReference type="Pfam" id="PF03480">
    <property type="entry name" value="DctP"/>
    <property type="match status" value="1"/>
</dbReference>
<dbReference type="AlphaFoldDB" id="A0A9X2CUR4"/>
<evidence type="ECO:0000313" key="3">
    <source>
        <dbReference type="EMBL" id="MCL7748475.1"/>
    </source>
</evidence>
<dbReference type="InterPro" id="IPR018389">
    <property type="entry name" value="DctP_fam"/>
</dbReference>
<reference evidence="3" key="1">
    <citation type="submission" date="2022-02" db="EMBL/GenBank/DDBJ databases">
        <title>Halalkalibacter sp. nov. isolated from Lonar Lake, India.</title>
        <authorList>
            <person name="Joshi A."/>
            <person name="Thite S."/>
            <person name="Lodha T."/>
        </authorList>
    </citation>
    <scope>NUCLEOTIDE SEQUENCE</scope>
    <source>
        <strain evidence="3">MEB205</strain>
    </source>
</reference>
<evidence type="ECO:0000256" key="2">
    <source>
        <dbReference type="SAM" id="SignalP"/>
    </source>
</evidence>
<gene>
    <name evidence="3" type="primary">dctP</name>
    <name evidence="3" type="ORF">MF646_15205</name>
</gene>
<comment type="caution">
    <text evidence="3">The sequence shown here is derived from an EMBL/GenBank/DDBJ whole genome shotgun (WGS) entry which is preliminary data.</text>
</comment>
<organism evidence="3 4">
    <name type="scientific">Halalkalibacter alkaliphilus</name>
    <dbReference type="NCBI Taxonomy" id="2917993"/>
    <lineage>
        <taxon>Bacteria</taxon>
        <taxon>Bacillati</taxon>
        <taxon>Bacillota</taxon>
        <taxon>Bacilli</taxon>
        <taxon>Bacillales</taxon>
        <taxon>Bacillaceae</taxon>
        <taxon>Halalkalibacter</taxon>
    </lineage>
</organism>
<protein>
    <submittedName>
        <fullName evidence="3">TRAP transporter substrate-binding protein DctP</fullName>
    </submittedName>
</protein>